<proteinExistence type="predicted"/>
<protein>
    <submittedName>
        <fullName evidence="3">ABC transporter substrate-binding protein</fullName>
    </submittedName>
</protein>
<sequence length="561" mass="62425">MSKRRKIRTVLASSTVVVALCVAGCGTTTTNTSTPTKTPSGTSGTTSAMGKYPLVLAQQDGSPGYTENFNPFSVNDLGGVTYMYEPMYEINSLTGQQTPWLATSYKWIGTKKLQFTIRQGVKWSNGKPFTAADVVFTFDLLKKYPALDVNGIWSYINGVSASGNVVTFTFKTPNVPGWQYIAQQVIVYPPQFQKVNPVTFTNDNPVVTGPYVVGSFNSSQYTLKLNPLYWQKSLIKVPEITEVALSNNQTSDLQMSEGKFDQSVLFEPGIQKAYIDKDPKDYHYWFPLDSPTALYFNLTEAPFNNVKFRQAMAYAIDKQKIYKQGEYGYEPPANQSLLPPTLDSSWLDQSLAKKYAYNYSPQKALALLNSIGYHKQNGELIGPDGKQLSFTLECPTGWTDYIQDMQIIQTELGQLGIKVNTETPSVTTDTNDVETGHFQAALVYGWSESNPYYIYDYIMSSSESAPVGQTATFNANTERFNDPEADKLLSEYAKTTNTTKQHQIIDQLEQISFTQVPVVALVSGAGWNEYQTNHYVGWPTASNPYTAPGSLVVLTHLRPVQ</sequence>
<feature type="signal peptide" evidence="1">
    <location>
        <begin position="1"/>
        <end position="19"/>
    </location>
</feature>
<feature type="chain" id="PRO_5046361659" evidence="1">
    <location>
        <begin position="20"/>
        <end position="561"/>
    </location>
</feature>
<dbReference type="InterPro" id="IPR039424">
    <property type="entry name" value="SBP_5"/>
</dbReference>
<dbReference type="InterPro" id="IPR030678">
    <property type="entry name" value="Peptide/Ni-bd"/>
</dbReference>
<evidence type="ECO:0000259" key="2">
    <source>
        <dbReference type="Pfam" id="PF00496"/>
    </source>
</evidence>
<evidence type="ECO:0000313" key="4">
    <source>
        <dbReference type="Proteomes" id="UP001597079"/>
    </source>
</evidence>
<dbReference type="PANTHER" id="PTHR30290">
    <property type="entry name" value="PERIPLASMIC BINDING COMPONENT OF ABC TRANSPORTER"/>
    <property type="match status" value="1"/>
</dbReference>
<dbReference type="PANTHER" id="PTHR30290:SF82">
    <property type="entry name" value="ABC-TYPE DIPEPTIDE_OLIGOPEPTIDE TRANSPORT SYSTEM, PERIPLASMIC COMPONENT"/>
    <property type="match status" value="1"/>
</dbReference>
<dbReference type="Gene3D" id="3.40.190.10">
    <property type="entry name" value="Periplasmic binding protein-like II"/>
    <property type="match status" value="1"/>
</dbReference>
<dbReference type="Gene3D" id="3.10.105.10">
    <property type="entry name" value="Dipeptide-binding Protein, Domain 3"/>
    <property type="match status" value="1"/>
</dbReference>
<gene>
    <name evidence="3" type="ORF">ACFSB2_13555</name>
</gene>
<evidence type="ECO:0000256" key="1">
    <source>
        <dbReference type="SAM" id="SignalP"/>
    </source>
</evidence>
<dbReference type="Proteomes" id="UP001597079">
    <property type="component" value="Unassembled WGS sequence"/>
</dbReference>
<evidence type="ECO:0000313" key="3">
    <source>
        <dbReference type="EMBL" id="MFD1675722.1"/>
    </source>
</evidence>
<name>A0ABW4JH77_9BACL</name>
<dbReference type="RefSeq" id="WP_377943605.1">
    <property type="nucleotide sequence ID" value="NZ_JBHUCX010000035.1"/>
</dbReference>
<organism evidence="3 4">
    <name type="scientific">Alicyclobacillus fodiniaquatilis</name>
    <dbReference type="NCBI Taxonomy" id="1661150"/>
    <lineage>
        <taxon>Bacteria</taxon>
        <taxon>Bacillati</taxon>
        <taxon>Bacillota</taxon>
        <taxon>Bacilli</taxon>
        <taxon>Bacillales</taxon>
        <taxon>Alicyclobacillaceae</taxon>
        <taxon>Alicyclobacillus</taxon>
    </lineage>
</organism>
<dbReference type="SUPFAM" id="SSF53850">
    <property type="entry name" value="Periplasmic binding protein-like II"/>
    <property type="match status" value="1"/>
</dbReference>
<dbReference type="CDD" id="cd08509">
    <property type="entry name" value="PBP2_TmCBP_oligosaccharides_like"/>
    <property type="match status" value="1"/>
</dbReference>
<keyword evidence="4" id="KW-1185">Reference proteome</keyword>
<dbReference type="Pfam" id="PF00496">
    <property type="entry name" value="SBP_bac_5"/>
    <property type="match status" value="1"/>
</dbReference>
<keyword evidence="1" id="KW-0732">Signal</keyword>
<dbReference type="Gene3D" id="3.90.76.10">
    <property type="entry name" value="Dipeptide-binding Protein, Domain 1"/>
    <property type="match status" value="1"/>
</dbReference>
<dbReference type="PIRSF" id="PIRSF002741">
    <property type="entry name" value="MppA"/>
    <property type="match status" value="1"/>
</dbReference>
<dbReference type="InterPro" id="IPR000914">
    <property type="entry name" value="SBP_5_dom"/>
</dbReference>
<comment type="caution">
    <text evidence="3">The sequence shown here is derived from an EMBL/GenBank/DDBJ whole genome shotgun (WGS) entry which is preliminary data.</text>
</comment>
<dbReference type="EMBL" id="JBHUCX010000035">
    <property type="protein sequence ID" value="MFD1675722.1"/>
    <property type="molecule type" value="Genomic_DNA"/>
</dbReference>
<reference evidence="4" key="1">
    <citation type="journal article" date="2019" name="Int. J. Syst. Evol. Microbiol.">
        <title>The Global Catalogue of Microorganisms (GCM) 10K type strain sequencing project: providing services to taxonomists for standard genome sequencing and annotation.</title>
        <authorList>
            <consortium name="The Broad Institute Genomics Platform"/>
            <consortium name="The Broad Institute Genome Sequencing Center for Infectious Disease"/>
            <person name="Wu L."/>
            <person name="Ma J."/>
        </authorList>
    </citation>
    <scope>NUCLEOTIDE SEQUENCE [LARGE SCALE GENOMIC DNA]</scope>
    <source>
        <strain evidence="4">CGMCC 1.12286</strain>
    </source>
</reference>
<accession>A0ABW4JH77</accession>
<feature type="domain" description="Solute-binding protein family 5" evidence="2">
    <location>
        <begin position="98"/>
        <end position="462"/>
    </location>
</feature>